<dbReference type="InterPro" id="IPR005225">
    <property type="entry name" value="Small_GTP-bd"/>
</dbReference>
<name>A0A8S1KYC4_PARPR</name>
<dbReference type="PROSITE" id="PS51419">
    <property type="entry name" value="RAB"/>
    <property type="match status" value="1"/>
</dbReference>
<keyword evidence="6" id="KW-0342">GTP-binding</keyword>
<comment type="similarity">
    <text evidence="2">Belongs to the small GTPase superfamily. Rho family.</text>
</comment>
<evidence type="ECO:0000313" key="10">
    <source>
        <dbReference type="EMBL" id="CAD8059351.1"/>
    </source>
</evidence>
<dbReference type="SMART" id="SM00174">
    <property type="entry name" value="RHO"/>
    <property type="match status" value="1"/>
</dbReference>
<dbReference type="Pfam" id="PF00071">
    <property type="entry name" value="Ras"/>
    <property type="match status" value="1"/>
</dbReference>
<dbReference type="CDD" id="cd00157">
    <property type="entry name" value="Rho"/>
    <property type="match status" value="1"/>
</dbReference>
<dbReference type="InterPro" id="IPR003578">
    <property type="entry name" value="Small_GTPase_Rho"/>
</dbReference>
<dbReference type="FunFam" id="3.40.50.300:FF:000983">
    <property type="entry name" value="Rho family GTPase"/>
    <property type="match status" value="1"/>
</dbReference>
<evidence type="ECO:0000256" key="5">
    <source>
        <dbReference type="ARBA" id="ARBA00022741"/>
    </source>
</evidence>
<evidence type="ECO:0000256" key="9">
    <source>
        <dbReference type="ARBA" id="ARBA00023289"/>
    </source>
</evidence>
<keyword evidence="9" id="KW-0636">Prenylation</keyword>
<keyword evidence="7" id="KW-0472">Membrane</keyword>
<keyword evidence="11" id="KW-1185">Reference proteome</keyword>
<evidence type="ECO:0000256" key="6">
    <source>
        <dbReference type="ARBA" id="ARBA00023134"/>
    </source>
</evidence>
<evidence type="ECO:0000256" key="7">
    <source>
        <dbReference type="ARBA" id="ARBA00023136"/>
    </source>
</evidence>
<dbReference type="SMART" id="SM00175">
    <property type="entry name" value="RAB"/>
    <property type="match status" value="1"/>
</dbReference>
<protein>
    <submittedName>
        <fullName evidence="10">Uncharacterized protein</fullName>
    </submittedName>
</protein>
<organism evidence="10 11">
    <name type="scientific">Paramecium primaurelia</name>
    <dbReference type="NCBI Taxonomy" id="5886"/>
    <lineage>
        <taxon>Eukaryota</taxon>
        <taxon>Sar</taxon>
        <taxon>Alveolata</taxon>
        <taxon>Ciliophora</taxon>
        <taxon>Intramacronucleata</taxon>
        <taxon>Oligohymenophorea</taxon>
        <taxon>Peniculida</taxon>
        <taxon>Parameciidae</taxon>
        <taxon>Paramecium</taxon>
    </lineage>
</organism>
<dbReference type="NCBIfam" id="TIGR00231">
    <property type="entry name" value="small_GTP"/>
    <property type="match status" value="1"/>
</dbReference>
<keyword evidence="5" id="KW-0547">Nucleotide-binding</keyword>
<evidence type="ECO:0000256" key="8">
    <source>
        <dbReference type="ARBA" id="ARBA00023288"/>
    </source>
</evidence>
<evidence type="ECO:0000256" key="1">
    <source>
        <dbReference type="ARBA" id="ARBA00004342"/>
    </source>
</evidence>
<evidence type="ECO:0000256" key="3">
    <source>
        <dbReference type="ARBA" id="ARBA00022475"/>
    </source>
</evidence>
<dbReference type="GO" id="GO:0003924">
    <property type="term" value="F:GTPase activity"/>
    <property type="evidence" value="ECO:0007669"/>
    <property type="project" value="InterPro"/>
</dbReference>
<dbReference type="PROSITE" id="PS51421">
    <property type="entry name" value="RAS"/>
    <property type="match status" value="1"/>
</dbReference>
<dbReference type="Proteomes" id="UP000688137">
    <property type="component" value="Unassembled WGS sequence"/>
</dbReference>
<dbReference type="SMART" id="SM00173">
    <property type="entry name" value="RAS"/>
    <property type="match status" value="1"/>
</dbReference>
<evidence type="ECO:0000256" key="4">
    <source>
        <dbReference type="ARBA" id="ARBA00022481"/>
    </source>
</evidence>
<evidence type="ECO:0000256" key="2">
    <source>
        <dbReference type="ARBA" id="ARBA00010142"/>
    </source>
</evidence>
<dbReference type="OMA" id="EERPQMA"/>
<dbReference type="InterPro" id="IPR001806">
    <property type="entry name" value="Small_GTPase"/>
</dbReference>
<dbReference type="PANTHER" id="PTHR24072">
    <property type="entry name" value="RHO FAMILY GTPASE"/>
    <property type="match status" value="1"/>
</dbReference>
<dbReference type="AlphaFoldDB" id="A0A8S1KYC4"/>
<evidence type="ECO:0000313" key="11">
    <source>
        <dbReference type="Proteomes" id="UP000688137"/>
    </source>
</evidence>
<keyword evidence="8" id="KW-0449">Lipoprotein</keyword>
<comment type="subcellular location">
    <subcellularLocation>
        <location evidence="1">Cell membrane</location>
        <topology evidence="1">Lipid-anchor</topology>
        <orientation evidence="1">Cytoplasmic side</orientation>
    </subcellularLocation>
</comment>
<gene>
    <name evidence="10" type="ORF">PPRIM_AZ9-3.1.T0280357</name>
</gene>
<reference evidence="10" key="1">
    <citation type="submission" date="2021-01" db="EMBL/GenBank/DDBJ databases">
        <authorList>
            <consortium name="Genoscope - CEA"/>
            <person name="William W."/>
        </authorList>
    </citation>
    <scope>NUCLEOTIDE SEQUENCE</scope>
</reference>
<sequence>MSEIDPITIKLVVVGDGNVGKTCILLSYTTDKFPQDYVPTVFENYTTQTAVDGKMINLSLWDTAGQETYNRLRTLSYNSADVFLVVFSVIEESSFENAIIKWYPELEAPELKCVPKIFVGNKIDMRNQANPSHVQQEAAKSKVEKLQCQYLECSALTQIGLKEIFDQAIKKAIKVKTLKSQNQTLQNVTSTIQKDQKLSNEEKCCCSTF</sequence>
<keyword evidence="4" id="KW-0488">Methylation</keyword>
<keyword evidence="3" id="KW-1003">Cell membrane</keyword>
<dbReference type="PROSITE" id="PS51420">
    <property type="entry name" value="RHO"/>
    <property type="match status" value="1"/>
</dbReference>
<comment type="caution">
    <text evidence="10">The sequence shown here is derived from an EMBL/GenBank/DDBJ whole genome shotgun (WGS) entry which is preliminary data.</text>
</comment>
<dbReference type="GO" id="GO:0007264">
    <property type="term" value="P:small GTPase-mediated signal transduction"/>
    <property type="evidence" value="ECO:0007669"/>
    <property type="project" value="InterPro"/>
</dbReference>
<accession>A0A8S1KYC4</accession>
<dbReference type="GO" id="GO:0005886">
    <property type="term" value="C:plasma membrane"/>
    <property type="evidence" value="ECO:0007669"/>
    <property type="project" value="UniProtKB-SubCell"/>
</dbReference>
<dbReference type="EMBL" id="CAJJDM010000027">
    <property type="protein sequence ID" value="CAD8059351.1"/>
    <property type="molecule type" value="Genomic_DNA"/>
</dbReference>
<dbReference type="GO" id="GO:0005525">
    <property type="term" value="F:GTP binding"/>
    <property type="evidence" value="ECO:0007669"/>
    <property type="project" value="UniProtKB-KW"/>
</dbReference>
<proteinExistence type="inferred from homology"/>